<protein>
    <submittedName>
        <fullName evidence="1">Uncharacterized protein</fullName>
    </submittedName>
</protein>
<name>A0AAV7PS77_PLEWA</name>
<proteinExistence type="predicted"/>
<keyword evidence="2" id="KW-1185">Reference proteome</keyword>
<reference evidence="1" key="1">
    <citation type="journal article" date="2022" name="bioRxiv">
        <title>Sequencing and chromosome-scale assembly of the giantPleurodeles waltlgenome.</title>
        <authorList>
            <person name="Brown T."/>
            <person name="Elewa A."/>
            <person name="Iarovenko S."/>
            <person name="Subramanian E."/>
            <person name="Araus A.J."/>
            <person name="Petzold A."/>
            <person name="Susuki M."/>
            <person name="Suzuki K.-i.T."/>
            <person name="Hayashi T."/>
            <person name="Toyoda A."/>
            <person name="Oliveira C."/>
            <person name="Osipova E."/>
            <person name="Leigh N.D."/>
            <person name="Simon A."/>
            <person name="Yun M.H."/>
        </authorList>
    </citation>
    <scope>NUCLEOTIDE SEQUENCE</scope>
    <source>
        <strain evidence="1">20211129_DDA</strain>
        <tissue evidence="1">Liver</tissue>
    </source>
</reference>
<sequence>MGLMLPVPPRLERQRKKISTEPLLGWRDRPYRRTPWGLMSGRPATVVLPTLPVKPEEHSRWTQAFTRDRICVPLGGGVVEHISQDRHWVGYARGPVAADVLRGIRPPITLQQRIVRLPACWSLLAKHSESACGECIAMVGQARGVSAVKCPVRSTEQPGCPGGMTALTGARGVLVA</sequence>
<dbReference type="Proteomes" id="UP001066276">
    <property type="component" value="Chromosome 7"/>
</dbReference>
<dbReference type="EMBL" id="JANPWB010000011">
    <property type="protein sequence ID" value="KAJ1130905.1"/>
    <property type="molecule type" value="Genomic_DNA"/>
</dbReference>
<evidence type="ECO:0000313" key="1">
    <source>
        <dbReference type="EMBL" id="KAJ1130905.1"/>
    </source>
</evidence>
<evidence type="ECO:0000313" key="2">
    <source>
        <dbReference type="Proteomes" id="UP001066276"/>
    </source>
</evidence>
<organism evidence="1 2">
    <name type="scientific">Pleurodeles waltl</name>
    <name type="common">Iberian ribbed newt</name>
    <dbReference type="NCBI Taxonomy" id="8319"/>
    <lineage>
        <taxon>Eukaryota</taxon>
        <taxon>Metazoa</taxon>
        <taxon>Chordata</taxon>
        <taxon>Craniata</taxon>
        <taxon>Vertebrata</taxon>
        <taxon>Euteleostomi</taxon>
        <taxon>Amphibia</taxon>
        <taxon>Batrachia</taxon>
        <taxon>Caudata</taxon>
        <taxon>Salamandroidea</taxon>
        <taxon>Salamandridae</taxon>
        <taxon>Pleurodelinae</taxon>
        <taxon>Pleurodeles</taxon>
    </lineage>
</organism>
<gene>
    <name evidence="1" type="ORF">NDU88_009249</name>
</gene>
<dbReference type="AlphaFoldDB" id="A0AAV7PS77"/>
<accession>A0AAV7PS77</accession>
<comment type="caution">
    <text evidence="1">The sequence shown here is derived from an EMBL/GenBank/DDBJ whole genome shotgun (WGS) entry which is preliminary data.</text>
</comment>